<dbReference type="InterPro" id="IPR017777">
    <property type="entry name" value="ABC_urea-bd_UrtA"/>
</dbReference>
<keyword evidence="1" id="KW-0732">Signal</keyword>
<dbReference type="NCBIfam" id="TIGR03407">
    <property type="entry name" value="urea_ABC_UrtA"/>
    <property type="match status" value="1"/>
</dbReference>
<keyword evidence="3" id="KW-1185">Reference proteome</keyword>
<proteinExistence type="predicted"/>
<name>A0ABX2TJ42_9PROT</name>
<dbReference type="PRINTS" id="PR00337">
    <property type="entry name" value="LEUILEVALBP"/>
</dbReference>
<dbReference type="EMBL" id="JABFDB010000035">
    <property type="protein sequence ID" value="NYZ24159.1"/>
    <property type="molecule type" value="Genomic_DNA"/>
</dbReference>
<protein>
    <submittedName>
        <fullName evidence="2">Urea ABC transporter substrate-binding protein</fullName>
    </submittedName>
</protein>
<dbReference type="Pfam" id="PF13433">
    <property type="entry name" value="Peripla_BP_5"/>
    <property type="match status" value="1"/>
</dbReference>
<gene>
    <name evidence="2" type="primary">urtA</name>
    <name evidence="2" type="ORF">HND93_31020</name>
</gene>
<dbReference type="RefSeq" id="WP_180285932.1">
    <property type="nucleotide sequence ID" value="NZ_JABFDB010000035.1"/>
</dbReference>
<dbReference type="PROSITE" id="PS51318">
    <property type="entry name" value="TAT"/>
    <property type="match status" value="1"/>
</dbReference>
<dbReference type="Gene3D" id="3.40.50.2300">
    <property type="match status" value="2"/>
</dbReference>
<reference evidence="2 3" key="1">
    <citation type="submission" date="2020-05" db="EMBL/GenBank/DDBJ databases">
        <title>Azospirillum oleiclasticum sp. nov, a nitrogen-fixing and heavy crude oil-emulsifying bacterium isolated from the crude oil of Yumen Oilfield.</title>
        <authorList>
            <person name="Wu D."/>
            <person name="Cai M."/>
            <person name="Zhang X."/>
        </authorList>
    </citation>
    <scope>NUCLEOTIDE SEQUENCE [LARGE SCALE GENOMIC DNA]</scope>
    <source>
        <strain evidence="2 3">ROY-1-1-2</strain>
    </source>
</reference>
<dbReference type="InterPro" id="IPR028082">
    <property type="entry name" value="Peripla_BP_I"/>
</dbReference>
<dbReference type="PANTHER" id="PTHR47628:SF1">
    <property type="entry name" value="ALIPHATIC AMIDASE EXPRESSION-REGULATING PROTEIN"/>
    <property type="match status" value="1"/>
</dbReference>
<sequence length="419" mass="46015">MSSDDIRKDSHDALRRKLLLGMAALPAAAMMPRLAFAQAPATAAINTTGLAVTDSTVKVGILHSVTGTMSISETGSVEAEKLAIQQINEMGGVLGRKIEFIQEDGASDWPTFAEKSRKLLVNDKVAAVFGCWTSASRKAVLPVFEQYNGMLYYPTFYEGLEQSKNVIYTGQEATQQILAGLDWVFKEKGAKSFYLIGSDYIWPRTSNKIARKHIEKNGFKVAGEEYFPLGHTQFNSVINKIKLTKPDVIYAIVVGGSNVAFYKQLKAAGIDLKKQTLMTISVTEDEMLGIGGENIAGAYACMKYFQSLDNPNNKAFVEAFKKMWGADSVIGDVTQAAYLGPWLWKLTVEKAGSFDIDKVAAASPGIEFKGAPEGYVRIHENHHLWSKTRIGLAKADGQFDVIHETAELMEPDPFPKGYQ</sequence>
<accession>A0ABX2TJ42</accession>
<dbReference type="Proteomes" id="UP000584642">
    <property type="component" value="Unassembled WGS sequence"/>
</dbReference>
<feature type="signal peptide" evidence="1">
    <location>
        <begin position="1"/>
        <end position="37"/>
    </location>
</feature>
<organism evidence="2 3">
    <name type="scientific">Azospirillum oleiclasticum</name>
    <dbReference type="NCBI Taxonomy" id="2735135"/>
    <lineage>
        <taxon>Bacteria</taxon>
        <taxon>Pseudomonadati</taxon>
        <taxon>Pseudomonadota</taxon>
        <taxon>Alphaproteobacteria</taxon>
        <taxon>Rhodospirillales</taxon>
        <taxon>Azospirillaceae</taxon>
        <taxon>Azospirillum</taxon>
    </lineage>
</organism>
<dbReference type="InterPro" id="IPR000709">
    <property type="entry name" value="Leu_Ile_Val-bd"/>
</dbReference>
<dbReference type="SUPFAM" id="SSF53822">
    <property type="entry name" value="Periplasmic binding protein-like I"/>
    <property type="match status" value="1"/>
</dbReference>
<dbReference type="InterPro" id="IPR006311">
    <property type="entry name" value="TAT_signal"/>
</dbReference>
<feature type="chain" id="PRO_5046285686" evidence="1">
    <location>
        <begin position="38"/>
        <end position="419"/>
    </location>
</feature>
<dbReference type="CDD" id="cd06355">
    <property type="entry name" value="PBP1_FmdD-like"/>
    <property type="match status" value="1"/>
</dbReference>
<dbReference type="PANTHER" id="PTHR47628">
    <property type="match status" value="1"/>
</dbReference>
<evidence type="ECO:0000256" key="1">
    <source>
        <dbReference type="SAM" id="SignalP"/>
    </source>
</evidence>
<evidence type="ECO:0000313" key="3">
    <source>
        <dbReference type="Proteomes" id="UP000584642"/>
    </source>
</evidence>
<evidence type="ECO:0000313" key="2">
    <source>
        <dbReference type="EMBL" id="NYZ24159.1"/>
    </source>
</evidence>
<comment type="caution">
    <text evidence="2">The sequence shown here is derived from an EMBL/GenBank/DDBJ whole genome shotgun (WGS) entry which is preliminary data.</text>
</comment>